<protein>
    <submittedName>
        <fullName evidence="1">Uncharacterized protein</fullName>
    </submittedName>
</protein>
<dbReference type="AlphaFoldDB" id="A0AAP2GVS3"/>
<reference evidence="1 2" key="1">
    <citation type="submission" date="2021-05" db="EMBL/GenBank/DDBJ databases">
        <title>A Polyphasic approach of four new species of the genus Ohtaekwangia: Ohtaekwangia histidinii sp. nov., Ohtaekwangia cretensis sp. nov., Ohtaekwangia indiensis sp. nov., Ohtaekwangia reichenbachii sp. nov. from diverse environment.</title>
        <authorList>
            <person name="Octaviana S."/>
        </authorList>
    </citation>
    <scope>NUCLEOTIDE SEQUENCE [LARGE SCALE GENOMIC DNA]</scope>
    <source>
        <strain evidence="1 2">PWU5</strain>
    </source>
</reference>
<proteinExistence type="predicted"/>
<keyword evidence="2" id="KW-1185">Reference proteome</keyword>
<evidence type="ECO:0000313" key="2">
    <source>
        <dbReference type="Proteomes" id="UP001319080"/>
    </source>
</evidence>
<name>A0AAP2GVS3_9BACT</name>
<dbReference type="Proteomes" id="UP001319080">
    <property type="component" value="Unassembled WGS sequence"/>
</dbReference>
<accession>A0AAP2GVS3</accession>
<gene>
    <name evidence="1" type="ORF">KK062_22495</name>
</gene>
<evidence type="ECO:0000313" key="1">
    <source>
        <dbReference type="EMBL" id="MBT1711030.1"/>
    </source>
</evidence>
<dbReference type="RefSeq" id="WP_254086607.1">
    <property type="nucleotide sequence ID" value="NZ_JAHESE010000028.1"/>
</dbReference>
<sequence>MPIQRSSDQKRQTLREFYIELKNYDSNPVWATRGQAMLDFLDLIDQNFKQTKIWGLTSHDTLLLLAEDNWESGWFVAISNIGTTGYHFEYRMPEHKSPWPNAIVKGVAPTIQDSMGYLAIAMKESEGWPDNKEVNKLLEGTAH</sequence>
<dbReference type="EMBL" id="JAHESE010000028">
    <property type="protein sequence ID" value="MBT1711030.1"/>
    <property type="molecule type" value="Genomic_DNA"/>
</dbReference>
<organism evidence="1 2">
    <name type="scientific">Dawidia cretensis</name>
    <dbReference type="NCBI Taxonomy" id="2782350"/>
    <lineage>
        <taxon>Bacteria</taxon>
        <taxon>Pseudomonadati</taxon>
        <taxon>Bacteroidota</taxon>
        <taxon>Cytophagia</taxon>
        <taxon>Cytophagales</taxon>
        <taxon>Chryseotaleaceae</taxon>
        <taxon>Dawidia</taxon>
    </lineage>
</organism>
<comment type="caution">
    <text evidence="1">The sequence shown here is derived from an EMBL/GenBank/DDBJ whole genome shotgun (WGS) entry which is preliminary data.</text>
</comment>